<dbReference type="AlphaFoldDB" id="A0A8T1Y1F2"/>
<keyword evidence="2" id="KW-0808">Transferase</keyword>
<protein>
    <submittedName>
        <fullName evidence="2">Reverse transcriptase zinc-binding domain</fullName>
    </submittedName>
</protein>
<keyword evidence="2" id="KW-0695">RNA-directed DNA polymerase</keyword>
<sequence>MSSTNDTPIWAIDGFPYKSFSSKAVWNAIRISNPKRFWAPLLWHKAAIPRHAISSWLFMLNRNPTLDRLSSWGFDVELDCLLCGMAQESRNHLFFDCVFSAEVWRLITQRLGFSSPPILWDHVLFWLSTISGSKYKKLALLQGWQGAIYELWRERNRRFHDGLSLSPVIVAKHIISTLENKCNALNQLGFKHGISILQCWII</sequence>
<reference evidence="2 3" key="1">
    <citation type="submission" date="2020-12" db="EMBL/GenBank/DDBJ databases">
        <title>Concerted genomic and epigenomic changes stabilize Arabidopsis allopolyploids.</title>
        <authorList>
            <person name="Chen Z."/>
        </authorList>
    </citation>
    <scope>NUCLEOTIDE SEQUENCE [LARGE SCALE GENOMIC DNA]</scope>
    <source>
        <strain evidence="2">As9502</strain>
        <tissue evidence="2">Leaf</tissue>
    </source>
</reference>
<gene>
    <name evidence="2" type="ORF">ISN44_As13g026700</name>
</gene>
<name>A0A8T1Y1F2_ARASU</name>
<dbReference type="EMBL" id="JAEFBJ010000013">
    <property type="protein sequence ID" value="KAG7538962.1"/>
    <property type="molecule type" value="Genomic_DNA"/>
</dbReference>
<keyword evidence="2" id="KW-0548">Nucleotidyltransferase</keyword>
<dbReference type="PANTHER" id="PTHR33116:SF84">
    <property type="entry name" value="RNA-DIRECTED DNA POLYMERASE"/>
    <property type="match status" value="1"/>
</dbReference>
<dbReference type="PANTHER" id="PTHR33116">
    <property type="entry name" value="REVERSE TRANSCRIPTASE ZINC-BINDING DOMAIN-CONTAINING PROTEIN-RELATED-RELATED"/>
    <property type="match status" value="1"/>
</dbReference>
<evidence type="ECO:0000313" key="3">
    <source>
        <dbReference type="Proteomes" id="UP000694251"/>
    </source>
</evidence>
<evidence type="ECO:0000313" key="2">
    <source>
        <dbReference type="EMBL" id="KAG7538962.1"/>
    </source>
</evidence>
<dbReference type="InterPro" id="IPR026960">
    <property type="entry name" value="RVT-Znf"/>
</dbReference>
<dbReference type="Pfam" id="PF13966">
    <property type="entry name" value="zf-RVT"/>
    <property type="match status" value="1"/>
</dbReference>
<evidence type="ECO:0000259" key="1">
    <source>
        <dbReference type="Pfam" id="PF13966"/>
    </source>
</evidence>
<dbReference type="Proteomes" id="UP000694251">
    <property type="component" value="Chromosome 13"/>
</dbReference>
<organism evidence="2 3">
    <name type="scientific">Arabidopsis suecica</name>
    <name type="common">Swedish thale-cress</name>
    <name type="synonym">Cardaminopsis suecica</name>
    <dbReference type="NCBI Taxonomy" id="45249"/>
    <lineage>
        <taxon>Eukaryota</taxon>
        <taxon>Viridiplantae</taxon>
        <taxon>Streptophyta</taxon>
        <taxon>Embryophyta</taxon>
        <taxon>Tracheophyta</taxon>
        <taxon>Spermatophyta</taxon>
        <taxon>Magnoliopsida</taxon>
        <taxon>eudicotyledons</taxon>
        <taxon>Gunneridae</taxon>
        <taxon>Pentapetalae</taxon>
        <taxon>rosids</taxon>
        <taxon>malvids</taxon>
        <taxon>Brassicales</taxon>
        <taxon>Brassicaceae</taxon>
        <taxon>Camelineae</taxon>
        <taxon>Arabidopsis</taxon>
    </lineage>
</organism>
<proteinExistence type="predicted"/>
<feature type="domain" description="Reverse transcriptase zinc-binding" evidence="1">
    <location>
        <begin position="20"/>
        <end position="104"/>
    </location>
</feature>
<dbReference type="GO" id="GO:0003964">
    <property type="term" value="F:RNA-directed DNA polymerase activity"/>
    <property type="evidence" value="ECO:0007669"/>
    <property type="project" value="UniProtKB-KW"/>
</dbReference>
<dbReference type="OrthoDB" id="1108285at2759"/>
<comment type="caution">
    <text evidence="2">The sequence shown here is derived from an EMBL/GenBank/DDBJ whole genome shotgun (WGS) entry which is preliminary data.</text>
</comment>
<accession>A0A8T1Y1F2</accession>
<keyword evidence="3" id="KW-1185">Reference proteome</keyword>